<comment type="caution">
    <text evidence="1">The sequence shown here is derived from an EMBL/GenBank/DDBJ whole genome shotgun (WGS) entry which is preliminary data.</text>
</comment>
<sequence>MKTSSSPAPQPVKQLLLAGPRQLCMAFETSVLLAVTPEQRATATQALAAVLMQAAGFDDPEADDVQP</sequence>
<evidence type="ECO:0000313" key="1">
    <source>
        <dbReference type="EMBL" id="NUZ08612.1"/>
    </source>
</evidence>
<name>A0A7Y6TYZ1_9BURK</name>
<dbReference type="Proteomes" id="UP000529637">
    <property type="component" value="Unassembled WGS sequence"/>
</dbReference>
<proteinExistence type="predicted"/>
<evidence type="ECO:0000313" key="2">
    <source>
        <dbReference type="Proteomes" id="UP000529637"/>
    </source>
</evidence>
<dbReference type="AlphaFoldDB" id="A0A7Y6TYZ1"/>
<accession>A0A7Y6TYZ1</accession>
<keyword evidence="2" id="KW-1185">Reference proteome</keyword>
<reference evidence="1 2" key="1">
    <citation type="submission" date="2020-06" db="EMBL/GenBank/DDBJ databases">
        <title>Schlegella sp. ID0723 isolated from air conditioner.</title>
        <authorList>
            <person name="Kim D.Y."/>
            <person name="Kim D.-U."/>
        </authorList>
    </citation>
    <scope>NUCLEOTIDE SEQUENCE [LARGE SCALE GENOMIC DNA]</scope>
    <source>
        <strain evidence="1 2">ID0723</strain>
    </source>
</reference>
<gene>
    <name evidence="1" type="ORF">HQN59_22970</name>
</gene>
<protein>
    <submittedName>
        <fullName evidence="1">Uncharacterized protein</fullName>
    </submittedName>
</protein>
<dbReference type="EMBL" id="JABWMJ010000015">
    <property type="protein sequence ID" value="NUZ08612.1"/>
    <property type="molecule type" value="Genomic_DNA"/>
</dbReference>
<organism evidence="1 2">
    <name type="scientific">Piscinibacter koreensis</name>
    <dbReference type="NCBI Taxonomy" id="2742824"/>
    <lineage>
        <taxon>Bacteria</taxon>
        <taxon>Pseudomonadati</taxon>
        <taxon>Pseudomonadota</taxon>
        <taxon>Betaproteobacteria</taxon>
        <taxon>Burkholderiales</taxon>
        <taxon>Sphaerotilaceae</taxon>
        <taxon>Piscinibacter</taxon>
    </lineage>
</organism>